<dbReference type="InterPro" id="IPR007137">
    <property type="entry name" value="DUF348"/>
</dbReference>
<dbReference type="Pfam" id="PF07501">
    <property type="entry name" value="G5"/>
    <property type="match status" value="1"/>
</dbReference>
<dbReference type="InterPro" id="IPR009009">
    <property type="entry name" value="RlpA-like_DPBB"/>
</dbReference>
<dbReference type="Gene3D" id="2.40.40.10">
    <property type="entry name" value="RlpA-like domain"/>
    <property type="match status" value="1"/>
</dbReference>
<feature type="domain" description="G5" evidence="2">
    <location>
        <begin position="88"/>
        <end position="168"/>
    </location>
</feature>
<keyword evidence="1" id="KW-0732">Signal</keyword>
<dbReference type="AlphaFoldDB" id="A0A1F5DPT4"/>
<dbReference type="PANTHER" id="PTHR34183">
    <property type="entry name" value="ENDOLYTIC PEPTIDOGLYCAN TRANSGLYCOSYLASE RLPA"/>
    <property type="match status" value="1"/>
</dbReference>
<dbReference type="PROSITE" id="PS51109">
    <property type="entry name" value="G5"/>
    <property type="match status" value="1"/>
</dbReference>
<name>A0A1F5DPT4_9BACT</name>
<evidence type="ECO:0000259" key="2">
    <source>
        <dbReference type="PROSITE" id="PS51109"/>
    </source>
</evidence>
<gene>
    <name evidence="3" type="ORF">A2V71_01675</name>
</gene>
<dbReference type="EMBL" id="MEZT01000005">
    <property type="protein sequence ID" value="OGD57125.1"/>
    <property type="molecule type" value="Genomic_DNA"/>
</dbReference>
<dbReference type="Gene3D" id="2.20.230.10">
    <property type="entry name" value="Resuscitation-promoting factor rpfb"/>
    <property type="match status" value="1"/>
</dbReference>
<dbReference type="PANTHER" id="PTHR34183:SF8">
    <property type="entry name" value="ENDOLYTIC PEPTIDOGLYCAN TRANSGLYCOSYLASE RLPA-RELATED"/>
    <property type="match status" value="1"/>
</dbReference>
<evidence type="ECO:0000313" key="4">
    <source>
        <dbReference type="Proteomes" id="UP000178764"/>
    </source>
</evidence>
<dbReference type="Pfam" id="PF03330">
    <property type="entry name" value="DPBB_1"/>
    <property type="match status" value="1"/>
</dbReference>
<dbReference type="InterPro" id="IPR011098">
    <property type="entry name" value="G5_dom"/>
</dbReference>
<dbReference type="Pfam" id="PF03990">
    <property type="entry name" value="DUF348"/>
    <property type="match status" value="1"/>
</dbReference>
<accession>A0A1F5DPT4</accession>
<evidence type="ECO:0000313" key="3">
    <source>
        <dbReference type="EMBL" id="OGD57125.1"/>
    </source>
</evidence>
<dbReference type="SMART" id="SM01208">
    <property type="entry name" value="G5"/>
    <property type="match status" value="1"/>
</dbReference>
<dbReference type="CDD" id="cd22268">
    <property type="entry name" value="DPBB_RlpA-like"/>
    <property type="match status" value="1"/>
</dbReference>
<dbReference type="Proteomes" id="UP000178764">
    <property type="component" value="Unassembled WGS sequence"/>
</dbReference>
<dbReference type="InterPro" id="IPR036908">
    <property type="entry name" value="RlpA-like_sf"/>
</dbReference>
<dbReference type="SUPFAM" id="SSF50685">
    <property type="entry name" value="Barwin-like endoglucanases"/>
    <property type="match status" value="1"/>
</dbReference>
<comment type="caution">
    <text evidence="3">The sequence shown here is derived from an EMBL/GenBank/DDBJ whole genome shotgun (WGS) entry which is preliminary data.</text>
</comment>
<sequence length="249" mass="27203">MAADLNLTIYPEDKVETLPPPEMGLGSKITVTRATPVIINDASNAVTYRTWETTVKDLLSENSIVLGEKDVIQPEITSLITREMQIDITRVAETELKEEETIDYRTITKEDPNLEKGKTKIETPGKTGTKEKTYLVRRENGQEVSRTLLKEEVTQESQNKVVIVGTKVVVLGRGNATWYDLISGMTAAHNTLPKGTMVKVTAVNSGKSVVVKIIDRGIQSGAIIDLSADAFEKLAPLGAGIIPVVLTQE</sequence>
<protein>
    <recommendedName>
        <fullName evidence="2">G5 domain-containing protein</fullName>
    </recommendedName>
</protein>
<evidence type="ECO:0000256" key="1">
    <source>
        <dbReference type="ARBA" id="ARBA00022729"/>
    </source>
</evidence>
<proteinExistence type="predicted"/>
<reference evidence="3 4" key="1">
    <citation type="journal article" date="2016" name="Nat. Commun.">
        <title>Thousands of microbial genomes shed light on interconnected biogeochemical processes in an aquifer system.</title>
        <authorList>
            <person name="Anantharaman K."/>
            <person name="Brown C.T."/>
            <person name="Hug L.A."/>
            <person name="Sharon I."/>
            <person name="Castelle C.J."/>
            <person name="Probst A.J."/>
            <person name="Thomas B.C."/>
            <person name="Singh A."/>
            <person name="Wilkins M.J."/>
            <person name="Karaoz U."/>
            <person name="Brodie E.L."/>
            <person name="Williams K.H."/>
            <person name="Hubbard S.S."/>
            <person name="Banfield J.F."/>
        </authorList>
    </citation>
    <scope>NUCLEOTIDE SEQUENCE [LARGE SCALE GENOMIC DNA]</scope>
</reference>
<organism evidence="3 4">
    <name type="scientific">Candidatus Berkelbacteria bacterium RBG_13_40_8</name>
    <dbReference type="NCBI Taxonomy" id="1797467"/>
    <lineage>
        <taxon>Bacteria</taxon>
        <taxon>Candidatus Berkelbacteria</taxon>
    </lineage>
</organism>